<name>A0A1C9JB76_9CHLO</name>
<gene>
    <name evidence="1" type="primary">orf104</name>
</gene>
<protein>
    <submittedName>
        <fullName evidence="1">Uncharacterized protein</fullName>
    </submittedName>
</protein>
<geneLocation type="chloroplast" evidence="1"/>
<reference evidence="1" key="1">
    <citation type="journal article" date="2016" name="Genome Biol. Evol.">
        <title>Evolutionary Dynamics of Chloroplast Genomes in Low Light: A Case Study of the Endolithic Green Alga Ostreobium quekettii.</title>
        <authorList>
            <person name="R Marcelino V."/>
            <person name="Cremen M.C."/>
            <person name="Jackson C.J."/>
            <person name="Larkum A.A."/>
            <person name="Verbruggen H."/>
        </authorList>
    </citation>
    <scope>NUCLEOTIDE SEQUENCE</scope>
</reference>
<dbReference type="AlphaFoldDB" id="A0A1C9JB76"/>
<evidence type="ECO:0000313" key="1">
    <source>
        <dbReference type="EMBL" id="AOP19102.1"/>
    </source>
</evidence>
<keyword evidence="1" id="KW-0150">Chloroplast</keyword>
<keyword evidence="1" id="KW-0934">Plastid</keyword>
<sequence>MDKYLSKYILSSLKFVSPERKCHMPLKRIYEDYKIFMLVNQLEPLNYKNFRDELKLILDATKNSHNEPESIDIKMYRTRWEIYNVQIISKATPDDYATALYSTI</sequence>
<organism evidence="1">
    <name type="scientific">Halimeda discoidea</name>
    <dbReference type="NCBI Taxonomy" id="118222"/>
    <lineage>
        <taxon>Eukaryota</taxon>
        <taxon>Viridiplantae</taxon>
        <taxon>Chlorophyta</taxon>
        <taxon>core chlorophytes</taxon>
        <taxon>Ulvophyceae</taxon>
        <taxon>TCBD clade</taxon>
        <taxon>Bryopsidales</taxon>
        <taxon>Halimedineae</taxon>
        <taxon>Halimedaceae</taxon>
        <taxon>Halimedeae</taxon>
        <taxon>Halimeda</taxon>
    </lineage>
</organism>
<dbReference type="EMBL" id="KX808496">
    <property type="protein sequence ID" value="AOP19102.1"/>
    <property type="molecule type" value="Genomic_DNA"/>
</dbReference>
<reference evidence="1" key="2">
    <citation type="submission" date="2016-08" db="EMBL/GenBank/DDBJ databases">
        <authorList>
            <person name="Seilhamer J.J."/>
        </authorList>
    </citation>
    <scope>NUCLEOTIDE SEQUENCE</scope>
</reference>
<accession>A0A1C9JB76</accession>
<proteinExistence type="predicted"/>